<name>A0A8H5MB82_9AGAR</name>
<feature type="region of interest" description="Disordered" evidence="1">
    <location>
        <begin position="769"/>
        <end position="788"/>
    </location>
</feature>
<evidence type="ECO:0000313" key="2">
    <source>
        <dbReference type="EMBL" id="KAF5388100.1"/>
    </source>
</evidence>
<organism evidence="2 3">
    <name type="scientific">Tricholomella constricta</name>
    <dbReference type="NCBI Taxonomy" id="117010"/>
    <lineage>
        <taxon>Eukaryota</taxon>
        <taxon>Fungi</taxon>
        <taxon>Dikarya</taxon>
        <taxon>Basidiomycota</taxon>
        <taxon>Agaricomycotina</taxon>
        <taxon>Agaricomycetes</taxon>
        <taxon>Agaricomycetidae</taxon>
        <taxon>Agaricales</taxon>
        <taxon>Tricholomatineae</taxon>
        <taxon>Lyophyllaceae</taxon>
        <taxon>Tricholomella</taxon>
    </lineage>
</organism>
<feature type="region of interest" description="Disordered" evidence="1">
    <location>
        <begin position="795"/>
        <end position="823"/>
    </location>
</feature>
<dbReference type="Proteomes" id="UP000565441">
    <property type="component" value="Unassembled WGS sequence"/>
</dbReference>
<accession>A0A8H5MB82</accession>
<feature type="compositionally biased region" description="Basic and acidic residues" evidence="1">
    <location>
        <begin position="776"/>
        <end position="788"/>
    </location>
</feature>
<comment type="caution">
    <text evidence="2">The sequence shown here is derived from an EMBL/GenBank/DDBJ whole genome shotgun (WGS) entry which is preliminary data.</text>
</comment>
<dbReference type="OrthoDB" id="2422840at2759"/>
<reference evidence="2 3" key="1">
    <citation type="journal article" date="2020" name="ISME J.">
        <title>Uncovering the hidden diversity of litter-decomposition mechanisms in mushroom-forming fungi.</title>
        <authorList>
            <person name="Floudas D."/>
            <person name="Bentzer J."/>
            <person name="Ahren D."/>
            <person name="Johansson T."/>
            <person name="Persson P."/>
            <person name="Tunlid A."/>
        </authorList>
    </citation>
    <scope>NUCLEOTIDE SEQUENCE [LARGE SCALE GENOMIC DNA]</scope>
    <source>
        <strain evidence="2 3">CBS 661.87</strain>
    </source>
</reference>
<feature type="region of interest" description="Disordered" evidence="1">
    <location>
        <begin position="458"/>
        <end position="497"/>
    </location>
</feature>
<dbReference type="EMBL" id="JAACJP010000001">
    <property type="protein sequence ID" value="KAF5388100.1"/>
    <property type="molecule type" value="Genomic_DNA"/>
</dbReference>
<evidence type="ECO:0000256" key="1">
    <source>
        <dbReference type="SAM" id="MobiDB-lite"/>
    </source>
</evidence>
<keyword evidence="3" id="KW-1185">Reference proteome</keyword>
<proteinExistence type="predicted"/>
<sequence length="1401" mass="155174">MDEEAQLSAHIRHLLLDYARCHITTDYVQYTQLAVAEASTLDALNHPNSPPCVQLVSLEQVPTYDPASLTLPTDPFKILISLVDLGSLPLYQEKFTTSQDACLLLKSALSLPKGPPRSEHLLWSRGARDSREDDDFYHVEPILTRRAARETPVLGKTGGEYRRKDMQKLNLKAYADLISSTLILLKPVDVQPIHESEVSIDQVLDVKYHLKAADHAAVRELIKAVSIMSRAQPFPANANKSDFRRMYLPASFDFDQPCQDSRPPDSPPLVPIFARTARLKAAKNTRMKKDPGRTMHRPALHSMADIPGCIGASVSDTSALGSDDDRAAGTKSLARENMVIVDGWQTYATSSPSTICSADDDEIDELIGMFPSSPDTDISAVVNLVRDVEDSKLDEVQIPRERRIGGGTSSQGKETIADRARKAGGLGKFLAPLLEASMTPASKDIKVQSLHPLLDSKLASVRRAPPEAQSGGEARKAEDPTRVLQASAQNKAETDMDVDADSIRGQPSVAETTTTFESTVLDKDEKDEKNEENEIRGLYQDLSRPGQTRLGPHLPRTCPDPIALIRDEKLFDDEEELAKGKEGEKNPKEEGLRLHLMTVPLLGAPNTDAKPRVREYTEYLIEPGAGPLAQGASGAAGRNKSANASSMRFLKGVKGMASLRVALSWVPYIRAKSTSAYAGILGNNFLREMEWESGEAMQGEVRALLRKAGVETDCDEEGGLGGCGFHDEHRWRGGGGDVSSLVEGNEEFSPEIAKCEIVLTRAERRALTAREGGGMPDERDVSAGDRDDTSFRATFEDSYPVNGDTRNTTRSREDENTLVEDDEFRPAKRARLSFEDSGIGMMLDPIQAVGDESLLDFDRNGMLEELNTRPENGDANHMLHYRLRGDDDLLIPGSYQKFHPNCDKESNWPVSAVEPSAPELFGDIQPALTVGDDPRCCRDQEQLDYEYDDEPEESFDPLSFSYDSQTYLNLSAQHSQTRETQASQEQDTLDWPRRRILGDITELGDGVSIENTDFDTDMLDADQTTSCNGHLTYVNRTPPKELDLDLPTHSLGIEAFAALRARKITSSVAHLSSSVSNNQAAEANPPVSCELDQQERRDDCIRPRIIPHEVLDRKTLRFPSSWTLPATIHRYMASLDLLQKQVLVRSLSSPDCLVELVERDSLEGVDLIIDPHTAIIFTPLLSLPAHNKKLLATLSAQTWRYKRLLVVFEAYPASRSYKAGSRIQQKQGHVGAEPELYAYTPPIVKAVKKFRRDLDIAEGCGNNAVTCEVWSAFADSVQEAAAYARWFGDEAEKEDCTQGAIWGDREWLDLEVSEDEDTLALLGGMNRFSASIVLCQMDLQQFIDLDPASRITTVSPFIGREAIDMLNMDIERRTQTTETSEFDVLRSKNEMDVDGSTEDSY</sequence>
<evidence type="ECO:0000313" key="3">
    <source>
        <dbReference type="Proteomes" id="UP000565441"/>
    </source>
</evidence>
<protein>
    <submittedName>
        <fullName evidence="2">Uncharacterized protein</fullName>
    </submittedName>
</protein>
<gene>
    <name evidence="2" type="ORF">D9615_000036</name>
</gene>